<evidence type="ECO:0000259" key="13">
    <source>
        <dbReference type="Pfam" id="PF00294"/>
    </source>
</evidence>
<feature type="binding site" evidence="12">
    <location>
        <position position="252"/>
    </location>
    <ligand>
        <name>K(+)</name>
        <dbReference type="ChEBI" id="CHEBI:29103"/>
    </ligand>
</feature>
<keyword evidence="10 12" id="KW-0630">Potassium</keyword>
<dbReference type="EC" id="2.7.1.15" evidence="2 12"/>
<feature type="binding site" evidence="12">
    <location>
        <begin position="36"/>
        <end position="40"/>
    </location>
    <ligand>
        <name>substrate</name>
    </ligand>
</feature>
<sequence length="323" mass="31570">MLVFGSVNQDLVLACRHLPTAGETVAARDPLHLPGGKGGNQAFAAARAGARVSLIAAVGDDAAADIALGGLAAAGCDMSGVIRTHRPTGLAIVAVGPRRAGDDRTDNQIIVSPGANDDLDDAAVDDALLANAVLVTQNETPAAGIGRLHARAAASGAVVVHNAAPARGADELPLVPINHLVVNETEWAAFAGATLNPDAPDATLAAAIRSGRSAAGLRPDQLVVMTLGAAGALVADAAGLIRQPSAPVPVVDSTGAGDAFVGAYAAALARGAEAARALAEGVAAGGLACAALGARAATPDAAAIRRAAAALPAARRIPLAPIS</sequence>
<dbReference type="Pfam" id="PF00294">
    <property type="entry name" value="PfkB"/>
    <property type="match status" value="1"/>
</dbReference>
<dbReference type="GO" id="GO:0019303">
    <property type="term" value="P:D-ribose catabolic process"/>
    <property type="evidence" value="ECO:0007669"/>
    <property type="project" value="UniProtKB-UniRule"/>
</dbReference>
<comment type="activity regulation">
    <text evidence="12">Activated by a monovalent cation that binds near, but not in, the active site. The most likely occupant of the site in vivo is potassium. Ion binding induces a conformational change that may alter substrate affinity.</text>
</comment>
<accession>A0A162JK94</accession>
<protein>
    <recommendedName>
        <fullName evidence="3 12">Ribokinase</fullName>
        <shortName evidence="12">RK</shortName>
        <ecNumber evidence="2 12">2.7.1.15</ecNumber>
    </recommendedName>
</protein>
<evidence type="ECO:0000256" key="10">
    <source>
        <dbReference type="ARBA" id="ARBA00022958"/>
    </source>
</evidence>
<dbReference type="Gene3D" id="3.40.1190.20">
    <property type="match status" value="1"/>
</dbReference>
<reference evidence="14 15" key="1">
    <citation type="submission" date="2015-12" db="EMBL/GenBank/DDBJ databases">
        <title>Genome sequence of Tistrella mobilis MCCC 1A02139.</title>
        <authorList>
            <person name="Lu L."/>
            <person name="Lai Q."/>
            <person name="Shao Z."/>
            <person name="Qian P."/>
        </authorList>
    </citation>
    <scope>NUCLEOTIDE SEQUENCE [LARGE SCALE GENOMIC DNA]</scope>
    <source>
        <strain evidence="14 15">MCCC 1A02139</strain>
    </source>
</reference>
<dbReference type="InterPro" id="IPR029056">
    <property type="entry name" value="Ribokinase-like"/>
</dbReference>
<evidence type="ECO:0000256" key="5">
    <source>
        <dbReference type="ARBA" id="ARBA00022723"/>
    </source>
</evidence>
<proteinExistence type="inferred from homology"/>
<dbReference type="GO" id="GO:0005524">
    <property type="term" value="F:ATP binding"/>
    <property type="evidence" value="ECO:0007669"/>
    <property type="project" value="UniProtKB-UniRule"/>
</dbReference>
<feature type="binding site" evidence="12">
    <location>
        <position position="293"/>
    </location>
    <ligand>
        <name>K(+)</name>
        <dbReference type="ChEBI" id="CHEBI:29103"/>
    </ligand>
</feature>
<comment type="catalytic activity">
    <reaction evidence="12">
        <text>D-ribose + ATP = D-ribose 5-phosphate + ADP + H(+)</text>
        <dbReference type="Rhea" id="RHEA:13697"/>
        <dbReference type="ChEBI" id="CHEBI:15378"/>
        <dbReference type="ChEBI" id="CHEBI:30616"/>
        <dbReference type="ChEBI" id="CHEBI:47013"/>
        <dbReference type="ChEBI" id="CHEBI:78346"/>
        <dbReference type="ChEBI" id="CHEBI:456216"/>
        <dbReference type="EC" id="2.7.1.15"/>
    </reaction>
</comment>
<dbReference type="GO" id="GO:0046872">
    <property type="term" value="F:metal ion binding"/>
    <property type="evidence" value="ECO:0007669"/>
    <property type="project" value="UniProtKB-KW"/>
</dbReference>
<dbReference type="InterPro" id="IPR011611">
    <property type="entry name" value="PfkB_dom"/>
</dbReference>
<keyword evidence="9 12" id="KW-0460">Magnesium</keyword>
<evidence type="ECO:0000256" key="3">
    <source>
        <dbReference type="ARBA" id="ARBA00016943"/>
    </source>
</evidence>
<dbReference type="GO" id="GO:0005829">
    <property type="term" value="C:cytosol"/>
    <property type="evidence" value="ECO:0007669"/>
    <property type="project" value="TreeGrafter"/>
</dbReference>
<comment type="subunit">
    <text evidence="12">Homodimer.</text>
</comment>
<feature type="binding site" evidence="12">
    <location>
        <begin position="257"/>
        <end position="258"/>
    </location>
    <ligand>
        <name>ATP</name>
        <dbReference type="ChEBI" id="CHEBI:30616"/>
    </ligand>
</feature>
<keyword evidence="4 12" id="KW-0808">Transferase</keyword>
<name>A0A162JK94_9PROT</name>
<evidence type="ECO:0000256" key="6">
    <source>
        <dbReference type="ARBA" id="ARBA00022741"/>
    </source>
</evidence>
<evidence type="ECO:0000256" key="7">
    <source>
        <dbReference type="ARBA" id="ARBA00022777"/>
    </source>
</evidence>
<feature type="binding site" evidence="12">
    <location>
        <position position="139"/>
    </location>
    <ligand>
        <name>substrate</name>
    </ligand>
</feature>
<keyword evidence="5 12" id="KW-0479">Metal-binding</keyword>
<comment type="similarity">
    <text evidence="12">Belongs to the carbohydrate kinase PfkB family. Ribokinase subfamily.</text>
</comment>
<dbReference type="PROSITE" id="PS00584">
    <property type="entry name" value="PFKB_KINASES_2"/>
    <property type="match status" value="1"/>
</dbReference>
<evidence type="ECO:0000313" key="15">
    <source>
        <dbReference type="Proteomes" id="UP000075787"/>
    </source>
</evidence>
<evidence type="ECO:0000256" key="4">
    <source>
        <dbReference type="ARBA" id="ARBA00022679"/>
    </source>
</evidence>
<dbReference type="PANTHER" id="PTHR10584">
    <property type="entry name" value="SUGAR KINASE"/>
    <property type="match status" value="1"/>
</dbReference>
<dbReference type="AlphaFoldDB" id="A0A162JK94"/>
<dbReference type="PANTHER" id="PTHR10584:SF166">
    <property type="entry name" value="RIBOKINASE"/>
    <property type="match status" value="1"/>
</dbReference>
<dbReference type="PRINTS" id="PR00990">
    <property type="entry name" value="RIBOKINASE"/>
</dbReference>
<evidence type="ECO:0000256" key="2">
    <source>
        <dbReference type="ARBA" id="ARBA00012035"/>
    </source>
</evidence>
<keyword evidence="12" id="KW-0963">Cytoplasm</keyword>
<feature type="active site" description="Proton acceptor" evidence="12">
    <location>
        <position position="258"/>
    </location>
</feature>
<feature type="binding site" evidence="12">
    <location>
        <position position="258"/>
    </location>
    <ligand>
        <name>substrate</name>
    </ligand>
</feature>
<dbReference type="InterPro" id="IPR002173">
    <property type="entry name" value="Carboh/pur_kinase_PfkB_CS"/>
</dbReference>
<feature type="binding site" evidence="12">
    <location>
        <position position="254"/>
    </location>
    <ligand>
        <name>K(+)</name>
        <dbReference type="ChEBI" id="CHEBI:29103"/>
    </ligand>
</feature>
<feature type="domain" description="Carbohydrate kinase PfkB" evidence="13">
    <location>
        <begin position="2"/>
        <end position="300"/>
    </location>
</feature>
<dbReference type="EMBL" id="LPZR01000228">
    <property type="protein sequence ID" value="KYO49367.1"/>
    <property type="molecule type" value="Genomic_DNA"/>
</dbReference>
<keyword evidence="7 12" id="KW-0418">Kinase</keyword>
<comment type="caution">
    <text evidence="14">The sequence shown here is derived from an EMBL/GenBank/DDBJ whole genome shotgun (WGS) entry which is preliminary data.</text>
</comment>
<dbReference type="Proteomes" id="UP000075787">
    <property type="component" value="Unassembled WGS sequence"/>
</dbReference>
<feature type="binding site" evidence="12">
    <location>
        <begin position="226"/>
        <end position="231"/>
    </location>
    <ligand>
        <name>ATP</name>
        <dbReference type="ChEBI" id="CHEBI:30616"/>
    </ligand>
</feature>
<evidence type="ECO:0000256" key="8">
    <source>
        <dbReference type="ARBA" id="ARBA00022840"/>
    </source>
</evidence>
<feature type="binding site" evidence="12">
    <location>
        <begin position="8"/>
        <end position="10"/>
    </location>
    <ligand>
        <name>substrate</name>
    </ligand>
</feature>
<dbReference type="InterPro" id="IPR011877">
    <property type="entry name" value="Ribokinase"/>
</dbReference>
<dbReference type="InterPro" id="IPR002139">
    <property type="entry name" value="Ribo/fructo_kinase"/>
</dbReference>
<dbReference type="HAMAP" id="MF_01987">
    <property type="entry name" value="Ribokinase"/>
    <property type="match status" value="1"/>
</dbReference>
<evidence type="ECO:0000313" key="14">
    <source>
        <dbReference type="EMBL" id="KYO49367.1"/>
    </source>
</evidence>
<comment type="subcellular location">
    <subcellularLocation>
        <location evidence="12">Cytoplasm</location>
    </subcellularLocation>
</comment>
<comment type="similarity">
    <text evidence="1">Belongs to the carbohydrate kinase pfkB family.</text>
</comment>
<evidence type="ECO:0000256" key="9">
    <source>
        <dbReference type="ARBA" id="ARBA00022842"/>
    </source>
</evidence>
<organism evidence="14 15">
    <name type="scientific">Tistrella mobilis</name>
    <dbReference type="NCBI Taxonomy" id="171437"/>
    <lineage>
        <taxon>Bacteria</taxon>
        <taxon>Pseudomonadati</taxon>
        <taxon>Pseudomonadota</taxon>
        <taxon>Alphaproteobacteria</taxon>
        <taxon>Geminicoccales</taxon>
        <taxon>Geminicoccaceae</taxon>
        <taxon>Tistrella</taxon>
    </lineage>
</organism>
<dbReference type="UniPathway" id="UPA00916">
    <property type="reaction ID" value="UER00889"/>
</dbReference>
<keyword evidence="11 12" id="KW-0119">Carbohydrate metabolism</keyword>
<comment type="function">
    <text evidence="12">Catalyzes the phosphorylation of ribose at O-5 in a reaction requiring ATP and magnesium. The resulting D-ribose-5-phosphate can then be used either for sythesis of nucleotides, histidine, and tryptophan, or as a component of the pentose phosphate pathway.</text>
</comment>
<dbReference type="GO" id="GO:0004747">
    <property type="term" value="F:ribokinase activity"/>
    <property type="evidence" value="ECO:0007669"/>
    <property type="project" value="UniProtKB-UniRule"/>
</dbReference>
<evidence type="ECO:0000256" key="1">
    <source>
        <dbReference type="ARBA" id="ARBA00005380"/>
    </source>
</evidence>
<evidence type="ECO:0000256" key="12">
    <source>
        <dbReference type="HAMAP-Rule" id="MF_01987"/>
    </source>
</evidence>
<comment type="cofactor">
    <cofactor evidence="12">
        <name>Mg(2+)</name>
        <dbReference type="ChEBI" id="CHEBI:18420"/>
    </cofactor>
    <text evidence="12">Requires a divalent cation, most likely magnesium in vivo, as an electrophilic catalyst to aid phosphoryl group transfer. It is the chelate of the metal and the nucleotide that is the actual substrate.</text>
</comment>
<feature type="binding site" evidence="12">
    <location>
        <position position="291"/>
    </location>
    <ligand>
        <name>K(+)</name>
        <dbReference type="ChEBI" id="CHEBI:29103"/>
    </ligand>
</feature>
<comment type="pathway">
    <text evidence="12">Carbohydrate metabolism; D-ribose degradation; D-ribose 5-phosphate from beta-D-ribopyranose: step 2/2.</text>
</comment>
<keyword evidence="6 12" id="KW-0547">Nucleotide-binding</keyword>
<evidence type="ECO:0000256" key="11">
    <source>
        <dbReference type="ARBA" id="ARBA00023277"/>
    </source>
</evidence>
<dbReference type="SUPFAM" id="SSF53613">
    <property type="entry name" value="Ribokinase-like"/>
    <property type="match status" value="1"/>
</dbReference>
<keyword evidence="8 12" id="KW-0067">ATP-binding</keyword>
<feature type="binding site" evidence="12">
    <location>
        <position position="288"/>
    </location>
    <ligand>
        <name>K(+)</name>
        <dbReference type="ChEBI" id="CHEBI:29103"/>
    </ligand>
</feature>
<feature type="binding site" evidence="12">
    <location>
        <position position="183"/>
    </location>
    <ligand>
        <name>ATP</name>
        <dbReference type="ChEBI" id="CHEBI:30616"/>
    </ligand>
</feature>
<comment type="caution">
    <text evidence="12">Lacks conserved residue(s) required for the propagation of feature annotation.</text>
</comment>
<gene>
    <name evidence="12" type="primary">rbsK</name>
    <name evidence="14" type="ORF">AUP44_17625</name>
</gene>